<feature type="chain" id="PRO_5040900446" evidence="2">
    <location>
        <begin position="20"/>
        <end position="160"/>
    </location>
</feature>
<evidence type="ECO:0000313" key="4">
    <source>
        <dbReference type="Proteomes" id="UP001057296"/>
    </source>
</evidence>
<dbReference type="EMBL" id="CP073115">
    <property type="protein sequence ID" value="UTG69129.1"/>
    <property type="molecule type" value="Genomic_DNA"/>
</dbReference>
<protein>
    <submittedName>
        <fullName evidence="3">Copper chaperone PCu(A)C</fullName>
    </submittedName>
</protein>
<evidence type="ECO:0000256" key="1">
    <source>
        <dbReference type="SAM" id="MobiDB-lite"/>
    </source>
</evidence>
<sequence>MKKLMATLILAGLATSVSAAGIHIEDGWARATVEGMKMGGAFMKIQNDEAKQDFLVGGSSPVAERVEVHTHINDNGVMRMREVKGGVPLAAKGVTELKPGSYHVMFMGLKKQLKEGEKVPVTLKFKNAKPQTVELEVKTAPQSGMDHGHDHGAHGGAHQH</sequence>
<evidence type="ECO:0000313" key="3">
    <source>
        <dbReference type="EMBL" id="UTG69129.1"/>
    </source>
</evidence>
<proteinExistence type="predicted"/>
<organism evidence="3 4">
    <name type="scientific">Neisseria subflava</name>
    <dbReference type="NCBI Taxonomy" id="28449"/>
    <lineage>
        <taxon>Bacteria</taxon>
        <taxon>Pseudomonadati</taxon>
        <taxon>Pseudomonadota</taxon>
        <taxon>Betaproteobacteria</taxon>
        <taxon>Neisseriales</taxon>
        <taxon>Neisseriaceae</taxon>
        <taxon>Neisseria</taxon>
    </lineage>
</organism>
<gene>
    <name evidence="3" type="ORF">KCG54_07880</name>
</gene>
<dbReference type="SUPFAM" id="SSF110087">
    <property type="entry name" value="DR1885-like metal-binding protein"/>
    <property type="match status" value="1"/>
</dbReference>
<feature type="signal peptide" evidence="2">
    <location>
        <begin position="1"/>
        <end position="19"/>
    </location>
</feature>
<accession>A0A9X9HSU9</accession>
<dbReference type="PANTHER" id="PTHR36302">
    <property type="entry name" value="BLR7088 PROTEIN"/>
    <property type="match status" value="1"/>
</dbReference>
<dbReference type="RefSeq" id="WP_049348010.1">
    <property type="nucleotide sequence ID" value="NZ_CP073114.1"/>
</dbReference>
<evidence type="ECO:0000256" key="2">
    <source>
        <dbReference type="SAM" id="SignalP"/>
    </source>
</evidence>
<dbReference type="InterPro" id="IPR036182">
    <property type="entry name" value="PCuAC_sf"/>
</dbReference>
<name>A0A9X9HSU9_NEISU</name>
<keyword evidence="2" id="KW-0732">Signal</keyword>
<reference evidence="3" key="1">
    <citation type="submission" date="2021-04" db="EMBL/GenBank/DDBJ databases">
        <title>Characterizing Neisseria spp. as novel respiratory pathobionts in bronchiectasis.</title>
        <authorList>
            <person name="Li L."/>
            <person name="Mac Aogain M."/>
            <person name="Xu T."/>
            <person name="Jaggi T.K."/>
            <person name="Chan L.Y."/>
            <person name="Keir H.R."/>
            <person name="Dicker A.J."/>
            <person name="Qu J."/>
            <person name="Liu Y."/>
            <person name="Chen H.S."/>
            <person name="Koh M.S."/>
            <person name="Ong T.H."/>
            <person name="Lim A.Y.H."/>
            <person name="Abisheganaden J."/>
            <person name="Low T.B."/>
            <person name="Oliver B.G."/>
            <person name="Tan N.S."/>
            <person name="Fang M."/>
            <person name="Chalmers J.D."/>
            <person name="Chotirmall S.H."/>
        </authorList>
    </citation>
    <scope>NUCLEOTIDE SEQUENCE</scope>
    <source>
        <strain evidence="3">TT0077</strain>
    </source>
</reference>
<dbReference type="InterPro" id="IPR007410">
    <property type="entry name" value="LpqE-like"/>
</dbReference>
<dbReference type="PANTHER" id="PTHR36302:SF1">
    <property type="entry name" value="COPPER CHAPERONE PCU(A)C"/>
    <property type="match status" value="1"/>
</dbReference>
<feature type="region of interest" description="Disordered" evidence="1">
    <location>
        <begin position="141"/>
        <end position="160"/>
    </location>
</feature>
<dbReference type="AlphaFoldDB" id="A0A9X9HSU9"/>
<dbReference type="Pfam" id="PF04314">
    <property type="entry name" value="PCuAC"/>
    <property type="match status" value="1"/>
</dbReference>
<dbReference type="InterPro" id="IPR058248">
    <property type="entry name" value="Lxx211020-like"/>
</dbReference>
<dbReference type="Gene3D" id="2.60.40.1890">
    <property type="entry name" value="PCu(A)C copper chaperone"/>
    <property type="match status" value="1"/>
</dbReference>
<dbReference type="Proteomes" id="UP001057296">
    <property type="component" value="Chromosome"/>
</dbReference>